<feature type="transmembrane region" description="Helical" evidence="7">
    <location>
        <begin position="28"/>
        <end position="54"/>
    </location>
</feature>
<evidence type="ECO:0000256" key="5">
    <source>
        <dbReference type="ARBA" id="ARBA00022989"/>
    </source>
</evidence>
<name>A0A382MQ97_9ZZZZ</name>
<evidence type="ECO:0000256" key="7">
    <source>
        <dbReference type="SAM" id="Phobius"/>
    </source>
</evidence>
<feature type="transmembrane region" description="Helical" evidence="7">
    <location>
        <begin position="179"/>
        <end position="203"/>
    </location>
</feature>
<keyword evidence="3" id="KW-1003">Cell membrane</keyword>
<dbReference type="PANTHER" id="PTHR23513:SF6">
    <property type="entry name" value="MAJOR FACILITATOR SUPERFAMILY ASSOCIATED DOMAIN-CONTAINING PROTEIN"/>
    <property type="match status" value="1"/>
</dbReference>
<dbReference type="CDD" id="cd06173">
    <property type="entry name" value="MFS_MefA_like"/>
    <property type="match status" value="1"/>
</dbReference>
<evidence type="ECO:0000256" key="1">
    <source>
        <dbReference type="ARBA" id="ARBA00004651"/>
    </source>
</evidence>
<feature type="transmembrane region" description="Helical" evidence="7">
    <location>
        <begin position="115"/>
        <end position="133"/>
    </location>
</feature>
<dbReference type="GO" id="GO:0005886">
    <property type="term" value="C:plasma membrane"/>
    <property type="evidence" value="ECO:0007669"/>
    <property type="project" value="UniProtKB-SubCell"/>
</dbReference>
<evidence type="ECO:0000256" key="4">
    <source>
        <dbReference type="ARBA" id="ARBA00022692"/>
    </source>
</evidence>
<dbReference type="InterPro" id="IPR036259">
    <property type="entry name" value="MFS_trans_sf"/>
</dbReference>
<feature type="non-terminal residue" evidence="9">
    <location>
        <position position="332"/>
    </location>
</feature>
<dbReference type="PROSITE" id="PS50850">
    <property type="entry name" value="MFS"/>
    <property type="match status" value="1"/>
</dbReference>
<keyword evidence="2" id="KW-0813">Transport</keyword>
<feature type="domain" description="Major facilitator superfamily (MFS) profile" evidence="8">
    <location>
        <begin position="1"/>
        <end position="332"/>
    </location>
</feature>
<feature type="transmembrane region" description="Helical" evidence="7">
    <location>
        <begin position="154"/>
        <end position="173"/>
    </location>
</feature>
<feature type="transmembrane region" description="Helical" evidence="7">
    <location>
        <begin position="60"/>
        <end position="79"/>
    </location>
</feature>
<sequence>MTVLLSQLTSVRHRIQIFRSLRHRDFRWFWVSTTAQAAARGMQFLILGWLVLVLTDSSSQLGLVIFLYGVPNLAFVLFGGIIADRIDRRKMLISTQATVTVIIFILATLRTTDSVMLWHLYTATFFLGTLQAINMPARMAIVSDLVAREDLMNAVVLNSAVMNSGRILGPALAGGLIELFGIGVALYANAFCYLIGALALIMVRQTPSFRTEAKTSILADLFAGLRFYWKTPIVFTVITIGFAMGFFGMPYVQVLPAFAKDVLGSGAGEAGLLMTGAGAGSLLGTVILASLGDSPNKTQILLVSIFGFGISLIVFAWTQWFWMTWITLLFVG</sequence>
<dbReference type="Gene3D" id="1.20.1250.20">
    <property type="entry name" value="MFS general substrate transporter like domains"/>
    <property type="match status" value="2"/>
</dbReference>
<gene>
    <name evidence="9" type="ORF">METZ01_LOCUS303149</name>
</gene>
<dbReference type="GO" id="GO:0022857">
    <property type="term" value="F:transmembrane transporter activity"/>
    <property type="evidence" value="ECO:0007669"/>
    <property type="project" value="InterPro"/>
</dbReference>
<feature type="transmembrane region" description="Helical" evidence="7">
    <location>
        <begin position="91"/>
        <end position="109"/>
    </location>
</feature>
<dbReference type="InterPro" id="IPR020846">
    <property type="entry name" value="MFS_dom"/>
</dbReference>
<dbReference type="EMBL" id="UINC01094773">
    <property type="protein sequence ID" value="SVC50295.1"/>
    <property type="molecule type" value="Genomic_DNA"/>
</dbReference>
<organism evidence="9">
    <name type="scientific">marine metagenome</name>
    <dbReference type="NCBI Taxonomy" id="408172"/>
    <lineage>
        <taxon>unclassified sequences</taxon>
        <taxon>metagenomes</taxon>
        <taxon>ecological metagenomes</taxon>
    </lineage>
</organism>
<proteinExistence type="predicted"/>
<dbReference type="SUPFAM" id="SSF103473">
    <property type="entry name" value="MFS general substrate transporter"/>
    <property type="match status" value="1"/>
</dbReference>
<keyword evidence="5 7" id="KW-1133">Transmembrane helix</keyword>
<evidence type="ECO:0000313" key="9">
    <source>
        <dbReference type="EMBL" id="SVC50295.1"/>
    </source>
</evidence>
<dbReference type="AlphaFoldDB" id="A0A382MQ97"/>
<dbReference type="PANTHER" id="PTHR23513">
    <property type="entry name" value="INTEGRAL MEMBRANE EFFLUX PROTEIN-RELATED"/>
    <property type="match status" value="1"/>
</dbReference>
<evidence type="ECO:0000256" key="3">
    <source>
        <dbReference type="ARBA" id="ARBA00022475"/>
    </source>
</evidence>
<keyword evidence="6 7" id="KW-0472">Membrane</keyword>
<keyword evidence="4 7" id="KW-0812">Transmembrane</keyword>
<evidence type="ECO:0000256" key="6">
    <source>
        <dbReference type="ARBA" id="ARBA00023136"/>
    </source>
</evidence>
<feature type="transmembrane region" description="Helical" evidence="7">
    <location>
        <begin position="233"/>
        <end position="252"/>
    </location>
</feature>
<evidence type="ECO:0000256" key="2">
    <source>
        <dbReference type="ARBA" id="ARBA00022448"/>
    </source>
</evidence>
<dbReference type="Pfam" id="PF05977">
    <property type="entry name" value="MFS_3"/>
    <property type="match status" value="1"/>
</dbReference>
<accession>A0A382MQ97</accession>
<feature type="transmembrane region" description="Helical" evidence="7">
    <location>
        <begin position="300"/>
        <end position="322"/>
    </location>
</feature>
<reference evidence="9" key="1">
    <citation type="submission" date="2018-05" db="EMBL/GenBank/DDBJ databases">
        <authorList>
            <person name="Lanie J.A."/>
            <person name="Ng W.-L."/>
            <person name="Kazmierczak K.M."/>
            <person name="Andrzejewski T.M."/>
            <person name="Davidsen T.M."/>
            <person name="Wayne K.J."/>
            <person name="Tettelin H."/>
            <person name="Glass J.I."/>
            <person name="Rusch D."/>
            <person name="Podicherti R."/>
            <person name="Tsui H.-C.T."/>
            <person name="Winkler M.E."/>
        </authorList>
    </citation>
    <scope>NUCLEOTIDE SEQUENCE</scope>
</reference>
<evidence type="ECO:0000259" key="8">
    <source>
        <dbReference type="PROSITE" id="PS50850"/>
    </source>
</evidence>
<dbReference type="InterPro" id="IPR010290">
    <property type="entry name" value="TM_effector"/>
</dbReference>
<comment type="subcellular location">
    <subcellularLocation>
        <location evidence="1">Cell membrane</location>
        <topology evidence="1">Multi-pass membrane protein</topology>
    </subcellularLocation>
</comment>
<protein>
    <recommendedName>
        <fullName evidence="8">Major facilitator superfamily (MFS) profile domain-containing protein</fullName>
    </recommendedName>
</protein>
<feature type="transmembrane region" description="Helical" evidence="7">
    <location>
        <begin position="272"/>
        <end position="291"/>
    </location>
</feature>